<keyword evidence="3" id="KW-0256">Endoplasmic reticulum</keyword>
<name>A0AAY4B2Y9_9TELE</name>
<reference evidence="8" key="3">
    <citation type="submission" date="2025-09" db="UniProtKB">
        <authorList>
            <consortium name="Ensembl"/>
        </authorList>
    </citation>
    <scope>IDENTIFICATION</scope>
</reference>
<dbReference type="GeneTree" id="ENSGT00940000157482"/>
<protein>
    <recommendedName>
        <fullName evidence="7">Reticulon domain-containing protein</fullName>
    </recommendedName>
</protein>
<dbReference type="GO" id="GO:0043005">
    <property type="term" value="C:neuron projection"/>
    <property type="evidence" value="ECO:0007669"/>
    <property type="project" value="TreeGrafter"/>
</dbReference>
<evidence type="ECO:0000256" key="5">
    <source>
        <dbReference type="ARBA" id="ARBA00023136"/>
    </source>
</evidence>
<dbReference type="Ensembl" id="ENSDCDT00010015936.1">
    <property type="protein sequence ID" value="ENSDCDP00010015090.1"/>
    <property type="gene ID" value="ENSDCDG00010006889.1"/>
</dbReference>
<dbReference type="InterPro" id="IPR003388">
    <property type="entry name" value="Reticulon"/>
</dbReference>
<evidence type="ECO:0000256" key="1">
    <source>
        <dbReference type="ARBA" id="ARBA00004477"/>
    </source>
</evidence>
<evidence type="ECO:0000259" key="7">
    <source>
        <dbReference type="Pfam" id="PF02453"/>
    </source>
</evidence>
<dbReference type="PANTHER" id="PTHR45799:SF6">
    <property type="entry name" value="RETICULON"/>
    <property type="match status" value="1"/>
</dbReference>
<dbReference type="GO" id="GO:0014069">
    <property type="term" value="C:postsynaptic density"/>
    <property type="evidence" value="ECO:0007669"/>
    <property type="project" value="TreeGrafter"/>
</dbReference>
<comment type="subcellular location">
    <subcellularLocation>
        <location evidence="1">Endoplasmic reticulum membrane</location>
        <topology evidence="1">Multi-pass membrane protein</topology>
    </subcellularLocation>
</comment>
<keyword evidence="9" id="KW-1185">Reference proteome</keyword>
<dbReference type="Pfam" id="PF02453">
    <property type="entry name" value="Reticulon"/>
    <property type="match status" value="1"/>
</dbReference>
<evidence type="ECO:0000256" key="4">
    <source>
        <dbReference type="ARBA" id="ARBA00022989"/>
    </source>
</evidence>
<dbReference type="Gene3D" id="1.20.5.2480">
    <property type="match status" value="1"/>
</dbReference>
<dbReference type="Proteomes" id="UP000694580">
    <property type="component" value="Chromosome 6"/>
</dbReference>
<evidence type="ECO:0000313" key="8">
    <source>
        <dbReference type="Ensembl" id="ENSDCDP00010015090.1"/>
    </source>
</evidence>
<dbReference type="PANTHER" id="PTHR45799">
    <property type="entry name" value="RETICULON-LIKE PROTEIN"/>
    <property type="match status" value="1"/>
</dbReference>
<reference evidence="8 9" key="1">
    <citation type="submission" date="2020-06" db="EMBL/GenBank/DDBJ databases">
        <authorList>
            <consortium name="Wellcome Sanger Institute Data Sharing"/>
        </authorList>
    </citation>
    <scope>NUCLEOTIDE SEQUENCE [LARGE SCALE GENOMIC DNA]</scope>
</reference>
<organism evidence="8 9">
    <name type="scientific">Denticeps clupeoides</name>
    <name type="common">denticle herring</name>
    <dbReference type="NCBI Taxonomy" id="299321"/>
    <lineage>
        <taxon>Eukaryota</taxon>
        <taxon>Metazoa</taxon>
        <taxon>Chordata</taxon>
        <taxon>Craniata</taxon>
        <taxon>Vertebrata</taxon>
        <taxon>Euteleostomi</taxon>
        <taxon>Actinopterygii</taxon>
        <taxon>Neopterygii</taxon>
        <taxon>Teleostei</taxon>
        <taxon>Clupei</taxon>
        <taxon>Clupeiformes</taxon>
        <taxon>Denticipitoidei</taxon>
        <taxon>Denticipitidae</taxon>
        <taxon>Denticeps</taxon>
    </lineage>
</organism>
<evidence type="ECO:0000256" key="3">
    <source>
        <dbReference type="ARBA" id="ARBA00022824"/>
    </source>
</evidence>
<accession>A0AAY4B2Y9</accession>
<evidence type="ECO:0000313" key="9">
    <source>
        <dbReference type="Proteomes" id="UP000694580"/>
    </source>
</evidence>
<dbReference type="InterPro" id="IPR046964">
    <property type="entry name" value="RTN1-4"/>
</dbReference>
<evidence type="ECO:0000256" key="6">
    <source>
        <dbReference type="SAM" id="Phobius"/>
    </source>
</evidence>
<dbReference type="GO" id="GO:0005789">
    <property type="term" value="C:endoplasmic reticulum membrane"/>
    <property type="evidence" value="ECO:0007669"/>
    <property type="project" value="UniProtKB-SubCell"/>
</dbReference>
<feature type="transmembrane region" description="Helical" evidence="6">
    <location>
        <begin position="160"/>
        <end position="188"/>
    </location>
</feature>
<reference evidence="8" key="2">
    <citation type="submission" date="2025-08" db="UniProtKB">
        <authorList>
            <consortium name="Ensembl"/>
        </authorList>
    </citation>
    <scope>IDENTIFICATION</scope>
</reference>
<dbReference type="AlphaFoldDB" id="A0AAY4B2Y9"/>
<gene>
    <name evidence="8" type="primary">CFAP300</name>
</gene>
<proteinExistence type="predicted"/>
<keyword evidence="5 6" id="KW-0472">Membrane</keyword>
<feature type="transmembrane region" description="Helical" evidence="6">
    <location>
        <begin position="58"/>
        <end position="87"/>
    </location>
</feature>
<dbReference type="GO" id="GO:0030182">
    <property type="term" value="P:neuron differentiation"/>
    <property type="evidence" value="ECO:0007669"/>
    <property type="project" value="TreeGrafter"/>
</dbReference>
<keyword evidence="2 6" id="KW-0812">Transmembrane</keyword>
<dbReference type="GO" id="GO:0071787">
    <property type="term" value="P:endoplasmic reticulum tubular network formation"/>
    <property type="evidence" value="ECO:0007669"/>
    <property type="project" value="TreeGrafter"/>
</dbReference>
<keyword evidence="4 6" id="KW-1133">Transmembrane helix</keyword>
<evidence type="ECO:0000256" key="2">
    <source>
        <dbReference type="ARBA" id="ARBA00022692"/>
    </source>
</evidence>
<dbReference type="GO" id="GO:0007420">
    <property type="term" value="P:brain development"/>
    <property type="evidence" value="ECO:0007669"/>
    <property type="project" value="TreeGrafter"/>
</dbReference>
<sequence length="265" mass="30356">ISDVFPQSLYYQPRVKMAESHSATASGPNSFGDFTSSVQQLVHWREPRRSTVAFSGSLLVLLSFATFSIVSVLSNLLLAVLCVTITFRVYKAVIQAVQKSNEGHPFRTLMEKDITVSPEKFGKFVDLSLAHVNRGLLQARRLVLVEDVVDSLKLASVMWILTYVGSIFNGLTILILVDIIIFCTPLIYEKNKVRQEHTLQCCYYNICTIYIPPDFYVFKYFLFQSQFDRYIDLVHSQVEDKLAKYDFHSLFLMCELQIKMCETSL</sequence>
<feature type="domain" description="Reticulon" evidence="7">
    <location>
        <begin position="38"/>
        <end position="193"/>
    </location>
</feature>